<keyword evidence="1" id="KW-0472">Membrane</keyword>
<keyword evidence="1" id="KW-1133">Transmembrane helix</keyword>
<feature type="transmembrane region" description="Helical" evidence="1">
    <location>
        <begin position="80"/>
        <end position="98"/>
    </location>
</feature>
<accession>A0ABP9GPC6</accession>
<feature type="transmembrane region" description="Helical" evidence="1">
    <location>
        <begin position="21"/>
        <end position="38"/>
    </location>
</feature>
<feature type="transmembrane region" description="Helical" evidence="1">
    <location>
        <begin position="105"/>
        <end position="124"/>
    </location>
</feature>
<name>A0ABP9GPC6_9ACTN</name>
<evidence type="ECO:0000313" key="3">
    <source>
        <dbReference type="Proteomes" id="UP001499993"/>
    </source>
</evidence>
<feature type="transmembrane region" description="Helical" evidence="1">
    <location>
        <begin position="197"/>
        <end position="216"/>
    </location>
</feature>
<dbReference type="EMBL" id="BAABIK010000022">
    <property type="protein sequence ID" value="GAA4949724.1"/>
    <property type="molecule type" value="Genomic_DNA"/>
</dbReference>
<proteinExistence type="predicted"/>
<feature type="transmembrane region" description="Helical" evidence="1">
    <location>
        <begin position="50"/>
        <end position="68"/>
    </location>
</feature>
<evidence type="ECO:0000256" key="1">
    <source>
        <dbReference type="SAM" id="Phobius"/>
    </source>
</evidence>
<evidence type="ECO:0008006" key="4">
    <source>
        <dbReference type="Google" id="ProtNLM"/>
    </source>
</evidence>
<dbReference type="Proteomes" id="UP001499993">
    <property type="component" value="Unassembled WGS sequence"/>
</dbReference>
<protein>
    <recommendedName>
        <fullName evidence="4">DUF5134 domain-containing protein</fullName>
    </recommendedName>
</protein>
<comment type="caution">
    <text evidence="2">The sequence shown here is derived from an EMBL/GenBank/DDBJ whole genome shotgun (WGS) entry which is preliminary data.</text>
</comment>
<keyword evidence="3" id="KW-1185">Reference proteome</keyword>
<gene>
    <name evidence="2" type="ORF">GCM10023224_37360</name>
</gene>
<dbReference type="RefSeq" id="WP_425579410.1">
    <property type="nucleotide sequence ID" value="NZ_BAABIK010000022.1"/>
</dbReference>
<feature type="transmembrane region" description="Helical" evidence="1">
    <location>
        <begin position="162"/>
        <end position="185"/>
    </location>
</feature>
<keyword evidence="1" id="KW-0812">Transmembrane</keyword>
<organism evidence="2 3">
    <name type="scientific">Streptomonospora halophila</name>
    <dbReference type="NCBI Taxonomy" id="427369"/>
    <lineage>
        <taxon>Bacteria</taxon>
        <taxon>Bacillati</taxon>
        <taxon>Actinomycetota</taxon>
        <taxon>Actinomycetes</taxon>
        <taxon>Streptosporangiales</taxon>
        <taxon>Nocardiopsidaceae</taxon>
        <taxon>Streptomonospora</taxon>
    </lineage>
</organism>
<reference evidence="3" key="1">
    <citation type="journal article" date="2019" name="Int. J. Syst. Evol. Microbiol.">
        <title>The Global Catalogue of Microorganisms (GCM) 10K type strain sequencing project: providing services to taxonomists for standard genome sequencing and annotation.</title>
        <authorList>
            <consortium name="The Broad Institute Genomics Platform"/>
            <consortium name="The Broad Institute Genome Sequencing Center for Infectious Disease"/>
            <person name="Wu L."/>
            <person name="Ma J."/>
        </authorList>
    </citation>
    <scope>NUCLEOTIDE SEQUENCE [LARGE SCALE GENOMIC DNA]</scope>
    <source>
        <strain evidence="3">JCM 18123</strain>
    </source>
</reference>
<sequence>MAMTVLAGAGHGAHTAGLPDWVRVGFAVLLAAVAVVHLRHGAQMAGQRRWWDAGHAVMAAGMAAMYLLPRMHFEGLHRSGLVLFALLAAATAAAALGLRSREGALNPIWTMSALDYLAMTYMLADPGVRPGWLGYVFAAYFGCAVLGWVARAFDRLPVFARPVAAAVGAGGGTAAGPALLSAHPAGGSGGAPARSRMSVALTLAAMAAAMAFMLVAM</sequence>
<evidence type="ECO:0000313" key="2">
    <source>
        <dbReference type="EMBL" id="GAA4949724.1"/>
    </source>
</evidence>
<feature type="transmembrane region" description="Helical" evidence="1">
    <location>
        <begin position="130"/>
        <end position="150"/>
    </location>
</feature>